<dbReference type="AlphaFoldDB" id="D9Q1K6"/>
<dbReference type="InterPro" id="IPR013750">
    <property type="entry name" value="GHMP_kinase_C_dom"/>
</dbReference>
<keyword evidence="6 14" id="KW-0418">Kinase</keyword>
<reference evidence="14 15" key="1">
    <citation type="journal article" date="2010" name="Appl. Environ. Microbiol.">
        <title>The genome sequence of the crenarchaeon Acidilobus saccharovorans supports a new order, Acidilobales, and suggests an important ecological role in terrestrial acidic hot springs.</title>
        <authorList>
            <person name="Mardanov A.V."/>
            <person name="Svetlitchnyi V.A."/>
            <person name="Beletsky A.V."/>
            <person name="Prokofeva M.I."/>
            <person name="Bonch-Osmolovskaya E.A."/>
            <person name="Ravin N.V."/>
            <person name="Skryabin K.G."/>
        </authorList>
    </citation>
    <scope>NUCLEOTIDE SEQUENCE [LARGE SCALE GENOMIC DNA]</scope>
    <source>
        <strain evidence="15">DSM 16705 / JCM 18335 / VKM B-2471 / 345-15</strain>
    </source>
</reference>
<dbReference type="SUPFAM" id="SSF55060">
    <property type="entry name" value="GHMP Kinase, C-terminal domain"/>
    <property type="match status" value="1"/>
</dbReference>
<dbReference type="InParanoid" id="D9Q1K6"/>
<accession>D9Q1K6</accession>
<proteinExistence type="inferred from homology"/>
<dbReference type="PROSITE" id="PS00106">
    <property type="entry name" value="GALACTOKINASE"/>
    <property type="match status" value="1"/>
</dbReference>
<dbReference type="Gene3D" id="3.30.230.10">
    <property type="match status" value="1"/>
</dbReference>
<dbReference type="InterPro" id="IPR019741">
    <property type="entry name" value="Galactokinase_CS"/>
</dbReference>
<dbReference type="Gene3D" id="3.30.70.890">
    <property type="entry name" value="GHMP kinase, C-terminal domain"/>
    <property type="match status" value="1"/>
</dbReference>
<evidence type="ECO:0000256" key="5">
    <source>
        <dbReference type="ARBA" id="ARBA00022741"/>
    </source>
</evidence>
<dbReference type="eggNOG" id="arCOG01029">
    <property type="taxonomic scope" value="Archaea"/>
</dbReference>
<dbReference type="NCBIfam" id="TIGR00131">
    <property type="entry name" value="gal_kin"/>
    <property type="match status" value="1"/>
</dbReference>
<dbReference type="PRINTS" id="PR00959">
    <property type="entry name" value="MEVGALKINASE"/>
</dbReference>
<dbReference type="PANTHER" id="PTHR10457">
    <property type="entry name" value="MEVALONATE KINASE/GALACTOKINASE"/>
    <property type="match status" value="1"/>
</dbReference>
<dbReference type="EC" id="2.7.1.6" evidence="10"/>
<protein>
    <recommendedName>
        <fullName evidence="10">Galactokinase</fullName>
        <ecNumber evidence="10">2.7.1.6</ecNumber>
    </recommendedName>
</protein>
<dbReference type="NCBIfam" id="NF003006">
    <property type="entry name" value="PRK03817.1"/>
    <property type="match status" value="1"/>
</dbReference>
<evidence type="ECO:0000256" key="4">
    <source>
        <dbReference type="ARBA" id="ARBA00022723"/>
    </source>
</evidence>
<evidence type="ECO:0000259" key="12">
    <source>
        <dbReference type="Pfam" id="PF08544"/>
    </source>
</evidence>
<dbReference type="Pfam" id="PF10509">
    <property type="entry name" value="GalKase_gal_bdg"/>
    <property type="match status" value="1"/>
</dbReference>
<keyword evidence="5" id="KW-0547">Nucleotide-binding</keyword>
<dbReference type="PROSITE" id="PS00627">
    <property type="entry name" value="GHMP_KINASES_ATP"/>
    <property type="match status" value="1"/>
</dbReference>
<evidence type="ECO:0000259" key="11">
    <source>
        <dbReference type="Pfam" id="PF00288"/>
    </source>
</evidence>
<name>D9Q1K6_ACIS3</name>
<dbReference type="FunFam" id="3.30.70.890:FF:000001">
    <property type="entry name" value="Galactokinase"/>
    <property type="match status" value="1"/>
</dbReference>
<dbReference type="FunFam" id="3.30.230.10:FF:000017">
    <property type="entry name" value="Galactokinase"/>
    <property type="match status" value="1"/>
</dbReference>
<dbReference type="InterPro" id="IPR006203">
    <property type="entry name" value="GHMP_knse_ATP-bd_CS"/>
</dbReference>
<dbReference type="Proteomes" id="UP000000346">
    <property type="component" value="Chromosome"/>
</dbReference>
<dbReference type="PANTHER" id="PTHR10457:SF7">
    <property type="entry name" value="GALACTOKINASE-RELATED"/>
    <property type="match status" value="1"/>
</dbReference>
<evidence type="ECO:0000256" key="9">
    <source>
        <dbReference type="ARBA" id="ARBA00023277"/>
    </source>
</evidence>
<dbReference type="PIRSF" id="PIRSF000530">
    <property type="entry name" value="Galactokinase"/>
    <property type="match status" value="1"/>
</dbReference>
<evidence type="ECO:0000256" key="6">
    <source>
        <dbReference type="ARBA" id="ARBA00022777"/>
    </source>
</evidence>
<keyword evidence="8" id="KW-0460">Magnesium</keyword>
<dbReference type="InterPro" id="IPR036554">
    <property type="entry name" value="GHMP_kinase_C_sf"/>
</dbReference>
<feature type="domain" description="GHMP kinase C-terminal" evidence="12">
    <location>
        <begin position="262"/>
        <end position="341"/>
    </location>
</feature>
<evidence type="ECO:0000256" key="8">
    <source>
        <dbReference type="ARBA" id="ARBA00022842"/>
    </source>
</evidence>
<dbReference type="InterPro" id="IPR006204">
    <property type="entry name" value="GHMP_kinase_N_dom"/>
</dbReference>
<evidence type="ECO:0000256" key="2">
    <source>
        <dbReference type="ARBA" id="ARBA00022490"/>
    </source>
</evidence>
<dbReference type="GO" id="GO:0005524">
    <property type="term" value="F:ATP binding"/>
    <property type="evidence" value="ECO:0007669"/>
    <property type="project" value="UniProtKB-UniRule"/>
</dbReference>
<dbReference type="InterPro" id="IPR020568">
    <property type="entry name" value="Ribosomal_Su5_D2-typ_SF"/>
</dbReference>
<dbReference type="KEGG" id="asc:ASAC_0788"/>
<dbReference type="InterPro" id="IPR006206">
    <property type="entry name" value="Mevalonate/galactokinase"/>
</dbReference>
<sequence>MGRPQGPRRLNMITVRSPGRVNIIGEHTDYALGYVMPMAIQLGTTFTAEPSLDERTCIFSEAMKEELCFGDELVREGRWIDYVKGVYYAIRSRGLRYMHVSGRLSGDLPMSSGLSSSASLEMAIAVAQNELARLGLSRLELARLGVTAENEFLGIPSGILDQFAAVMGKEGKAVFTDTETLNYEYVPIPEDVEFLVFHTGIRRAVAGTEYSERVKVVKSALRALGVSSSKYVREEQLSRLDELQRKRLGYVIRENSRVLAVRDALRSGDVVTTGRILTEAHWDLARNYEVSVPELDFFVEFATSHGAYGARLTGAGFGGAAIALVDRGKGEQLGREAEEEYVRRFPHRPQHWVVTPAEGARVIDVRP</sequence>
<dbReference type="SUPFAM" id="SSF54211">
    <property type="entry name" value="Ribosomal protein S5 domain 2-like"/>
    <property type="match status" value="1"/>
</dbReference>
<keyword evidence="2" id="KW-0963">Cytoplasm</keyword>
<dbReference type="OrthoDB" id="116110at2157"/>
<keyword evidence="3 14" id="KW-0808">Transferase</keyword>
<keyword evidence="9" id="KW-0119">Carbohydrate metabolism</keyword>
<dbReference type="GO" id="GO:0004335">
    <property type="term" value="F:galactokinase activity"/>
    <property type="evidence" value="ECO:0007669"/>
    <property type="project" value="UniProtKB-UniRule"/>
</dbReference>
<dbReference type="InterPro" id="IPR014721">
    <property type="entry name" value="Ribsml_uS5_D2-typ_fold_subgr"/>
</dbReference>
<dbReference type="EMBL" id="CP001742">
    <property type="protein sequence ID" value="ADL19194.1"/>
    <property type="molecule type" value="Genomic_DNA"/>
</dbReference>
<organism evidence="14 15">
    <name type="scientific">Acidilobus saccharovorans (strain DSM 16705 / JCM 18335 / VKM B-2471 / 345-15)</name>
    <dbReference type="NCBI Taxonomy" id="666510"/>
    <lineage>
        <taxon>Archaea</taxon>
        <taxon>Thermoproteota</taxon>
        <taxon>Thermoprotei</taxon>
        <taxon>Acidilobales</taxon>
        <taxon>Acidilobaceae</taxon>
        <taxon>Acidilobus</taxon>
    </lineage>
</organism>
<evidence type="ECO:0000259" key="13">
    <source>
        <dbReference type="Pfam" id="PF10509"/>
    </source>
</evidence>
<dbReference type="GO" id="GO:0005829">
    <property type="term" value="C:cytosol"/>
    <property type="evidence" value="ECO:0007669"/>
    <property type="project" value="TreeGrafter"/>
</dbReference>
<evidence type="ECO:0000256" key="10">
    <source>
        <dbReference type="NCBIfam" id="TIGR00131"/>
    </source>
</evidence>
<dbReference type="InterPro" id="IPR000705">
    <property type="entry name" value="Galactokinase"/>
</dbReference>
<evidence type="ECO:0000313" key="15">
    <source>
        <dbReference type="Proteomes" id="UP000000346"/>
    </source>
</evidence>
<feature type="domain" description="GHMP kinase N-terminal" evidence="11">
    <location>
        <begin position="82"/>
        <end position="169"/>
    </location>
</feature>
<keyword evidence="15" id="KW-1185">Reference proteome</keyword>
<evidence type="ECO:0000256" key="3">
    <source>
        <dbReference type="ARBA" id="ARBA00022679"/>
    </source>
</evidence>
<evidence type="ECO:0000256" key="7">
    <source>
        <dbReference type="ARBA" id="ARBA00022840"/>
    </source>
</evidence>
<evidence type="ECO:0000256" key="1">
    <source>
        <dbReference type="ARBA" id="ARBA00006566"/>
    </source>
</evidence>
<dbReference type="InterPro" id="IPR019539">
    <property type="entry name" value="GalKase_N"/>
</dbReference>
<comment type="similarity">
    <text evidence="1">Belongs to the GHMP kinase family. GalK subfamily.</text>
</comment>
<gene>
    <name evidence="14" type="ordered locus">ASAC_0788</name>
</gene>
<keyword evidence="4" id="KW-0479">Metal-binding</keyword>
<dbReference type="STRING" id="666510.ASAC_0788"/>
<dbReference type="PRINTS" id="PR00473">
    <property type="entry name" value="GALCTOKINASE"/>
</dbReference>
<dbReference type="GO" id="GO:0046872">
    <property type="term" value="F:metal ion binding"/>
    <property type="evidence" value="ECO:0007669"/>
    <property type="project" value="UniProtKB-KW"/>
</dbReference>
<evidence type="ECO:0000313" key="14">
    <source>
        <dbReference type="EMBL" id="ADL19194.1"/>
    </source>
</evidence>
<dbReference type="Pfam" id="PF08544">
    <property type="entry name" value="GHMP_kinases_C"/>
    <property type="match status" value="1"/>
</dbReference>
<feature type="domain" description="Galactokinase N-terminal" evidence="13">
    <location>
        <begin position="13"/>
        <end position="48"/>
    </location>
</feature>
<dbReference type="Pfam" id="PF00288">
    <property type="entry name" value="GHMP_kinases_N"/>
    <property type="match status" value="1"/>
</dbReference>
<dbReference type="HOGENOM" id="CLU_017814_2_1_2"/>
<keyword evidence="7" id="KW-0067">ATP-binding</keyword>
<dbReference type="GO" id="GO:0006012">
    <property type="term" value="P:galactose metabolic process"/>
    <property type="evidence" value="ECO:0007669"/>
    <property type="project" value="UniProtKB-UniRule"/>
</dbReference>